<gene>
    <name evidence="2" type="ORF">Cgig2_014995</name>
</gene>
<sequence length="236" mass="26973">MWSPGMEALSVISSINFHWDIPFYGFAFTNEMAQHVAYHFEWVRRGVAFPPLPLPNDFQALCPSYELAVAEEFAQCFELPELPQVIFYAILLKEAERLGVLHGRTLRIIKRRGGALHAPLIMAFPPLHGTKKMADFMREPLRWHWRSATCPPCLLPDDYQDLCPRFTLPDVEKAAVDFEVPKMVQATFYAILLNDVVGLGIVSGFIVVDLKLTLEGLRWTSFEAWLSHNSRELLEV</sequence>
<evidence type="ECO:0000313" key="2">
    <source>
        <dbReference type="EMBL" id="KAJ8444806.1"/>
    </source>
</evidence>
<dbReference type="AlphaFoldDB" id="A0A9Q1KI48"/>
<evidence type="ECO:0000313" key="3">
    <source>
        <dbReference type="Proteomes" id="UP001153076"/>
    </source>
</evidence>
<dbReference type="EMBL" id="JAKOGI010000087">
    <property type="protein sequence ID" value="KAJ8444806.1"/>
    <property type="molecule type" value="Genomic_DNA"/>
</dbReference>
<accession>A0A9Q1KI48</accession>
<protein>
    <submittedName>
        <fullName evidence="2">Uncharacterized protein</fullName>
    </submittedName>
</protein>
<keyword evidence="1" id="KW-0472">Membrane</keyword>
<comment type="caution">
    <text evidence="2">The sequence shown here is derived from an EMBL/GenBank/DDBJ whole genome shotgun (WGS) entry which is preliminary data.</text>
</comment>
<feature type="transmembrane region" description="Helical" evidence="1">
    <location>
        <begin position="188"/>
        <end position="208"/>
    </location>
</feature>
<name>A0A9Q1KI48_9CARY</name>
<evidence type="ECO:0000256" key="1">
    <source>
        <dbReference type="SAM" id="Phobius"/>
    </source>
</evidence>
<keyword evidence="3" id="KW-1185">Reference proteome</keyword>
<proteinExistence type="predicted"/>
<reference evidence="2" key="1">
    <citation type="submission" date="2022-04" db="EMBL/GenBank/DDBJ databases">
        <title>Carnegiea gigantea Genome sequencing and assembly v2.</title>
        <authorList>
            <person name="Copetti D."/>
            <person name="Sanderson M.J."/>
            <person name="Burquez A."/>
            <person name="Wojciechowski M.F."/>
        </authorList>
    </citation>
    <scope>NUCLEOTIDE SEQUENCE</scope>
    <source>
        <strain evidence="2">SGP5-SGP5p</strain>
        <tissue evidence="2">Aerial part</tissue>
    </source>
</reference>
<keyword evidence="1" id="KW-1133">Transmembrane helix</keyword>
<keyword evidence="1" id="KW-0812">Transmembrane</keyword>
<dbReference type="Proteomes" id="UP001153076">
    <property type="component" value="Unassembled WGS sequence"/>
</dbReference>
<organism evidence="2 3">
    <name type="scientific">Carnegiea gigantea</name>
    <dbReference type="NCBI Taxonomy" id="171969"/>
    <lineage>
        <taxon>Eukaryota</taxon>
        <taxon>Viridiplantae</taxon>
        <taxon>Streptophyta</taxon>
        <taxon>Embryophyta</taxon>
        <taxon>Tracheophyta</taxon>
        <taxon>Spermatophyta</taxon>
        <taxon>Magnoliopsida</taxon>
        <taxon>eudicotyledons</taxon>
        <taxon>Gunneridae</taxon>
        <taxon>Pentapetalae</taxon>
        <taxon>Caryophyllales</taxon>
        <taxon>Cactineae</taxon>
        <taxon>Cactaceae</taxon>
        <taxon>Cactoideae</taxon>
        <taxon>Echinocereeae</taxon>
        <taxon>Carnegiea</taxon>
    </lineage>
</organism>